<dbReference type="STRING" id="1225476.A1D18_02010"/>
<accession>A0A1J8PK51</accession>
<organism evidence="9 10">
    <name type="scientific">Candidatus Rickettsiella isopodorum</name>
    <dbReference type="NCBI Taxonomy" id="1225476"/>
    <lineage>
        <taxon>Bacteria</taxon>
        <taxon>Pseudomonadati</taxon>
        <taxon>Pseudomonadota</taxon>
        <taxon>Gammaproteobacteria</taxon>
        <taxon>Legionellales</taxon>
        <taxon>Coxiellaceae</taxon>
        <taxon>Rickettsiella</taxon>
    </lineage>
</organism>
<dbReference type="GO" id="GO:0008409">
    <property type="term" value="F:5'-3' exonuclease activity"/>
    <property type="evidence" value="ECO:0007669"/>
    <property type="project" value="InterPro"/>
</dbReference>
<dbReference type="Proteomes" id="UP000183924">
    <property type="component" value="Unassembled WGS sequence"/>
</dbReference>
<dbReference type="PANTHER" id="PTHR30255">
    <property type="entry name" value="SINGLE-STRANDED-DNA-SPECIFIC EXONUCLEASE RECJ"/>
    <property type="match status" value="1"/>
</dbReference>
<keyword evidence="3" id="KW-0540">Nuclease</keyword>
<sequence length="577" mass="64732">MNKTILRRKFNLIEDLNHLHPVLQRVYAARGIQSTEELDYGLQHLLHYQSLTGIEAAAQCLGRAVMEQQRLLIVGDFDSDGATSSALAVSALRHFGAQQVDFLVPNRFEYGYGLTPEIVELALRVKKPDVIVTVDNGISSHEGVIAAKSAGLKVVITDHHLQAASLPTADALVNPQQTGDQFPSKHLAGVGVIFYVMLALRHYLRSQAWFEKTNLTVPNMRQFLDLVALGTVADLVSLDRNNRLLVTQGLQWIKNGKARPGISALLKIAKREVEYLVASDLSFSIAPRLNAAGRLADMSLGIACLLETDHNRAHEFALQLSQLNEERRLIENTMKQEAFIILEKHIEKKPLEKGICLYDSRWHQGVIGLLASRLTDRLHRPTIIFADGHQTNELKGSARSINGLHIRDLLETLATRHPHLINKFGGHAMAAGLSLKKDSFAEFAKLFQHECEQQLRPDILQATCYTDGELTQQELGLELAELLRYDAGPWGQDFPEPLFEGCFRLLAQRLVGDKHLKMTLAIQEVSSKQIEAIAFNVNLKHWPNHRAEYINARYRLGVNYYQGHKTLQLIVENLEPV</sequence>
<proteinExistence type="inferred from homology"/>
<dbReference type="Gene3D" id="3.10.310.30">
    <property type="match status" value="1"/>
</dbReference>
<reference evidence="9 10" key="1">
    <citation type="submission" date="2016-03" db="EMBL/GenBank/DDBJ databases">
        <title>Comparative genomics of Rickettsiella.</title>
        <authorList>
            <person name="Chandler C."/>
            <person name="Wang Y."/>
        </authorList>
    </citation>
    <scope>NUCLEOTIDE SEQUENCE [LARGE SCALE GENOMIC DNA]</scope>
    <source>
        <strain evidence="9 10">RCFS May 2013</strain>
    </source>
</reference>
<dbReference type="Pfam" id="PF17768">
    <property type="entry name" value="RecJ_OB"/>
    <property type="match status" value="1"/>
</dbReference>
<evidence type="ECO:0000256" key="2">
    <source>
        <dbReference type="ARBA" id="ARBA00019841"/>
    </source>
</evidence>
<dbReference type="Pfam" id="PF01368">
    <property type="entry name" value="DHH"/>
    <property type="match status" value="1"/>
</dbReference>
<dbReference type="OrthoDB" id="9809852at2"/>
<dbReference type="SUPFAM" id="SSF64182">
    <property type="entry name" value="DHH phosphoesterases"/>
    <property type="match status" value="1"/>
</dbReference>
<evidence type="ECO:0000256" key="1">
    <source>
        <dbReference type="ARBA" id="ARBA00005915"/>
    </source>
</evidence>
<feature type="domain" description="RecJ OB" evidence="8">
    <location>
        <begin position="466"/>
        <end position="572"/>
    </location>
</feature>
<evidence type="ECO:0000256" key="5">
    <source>
        <dbReference type="ARBA" id="ARBA00022839"/>
    </source>
</evidence>
<dbReference type="FunFam" id="3.90.1640.30:FF:000001">
    <property type="entry name" value="Single-stranded-DNA-specific exonuclease RecJ"/>
    <property type="match status" value="1"/>
</dbReference>
<evidence type="ECO:0000259" key="8">
    <source>
        <dbReference type="Pfam" id="PF17768"/>
    </source>
</evidence>
<keyword evidence="4" id="KW-0378">Hydrolase</keyword>
<feature type="domain" description="DDH" evidence="6">
    <location>
        <begin position="71"/>
        <end position="231"/>
    </location>
</feature>
<evidence type="ECO:0000259" key="7">
    <source>
        <dbReference type="Pfam" id="PF02272"/>
    </source>
</evidence>
<dbReference type="AlphaFoldDB" id="A0A1J8PK51"/>
<evidence type="ECO:0000256" key="3">
    <source>
        <dbReference type="ARBA" id="ARBA00022722"/>
    </source>
</evidence>
<evidence type="ECO:0000259" key="6">
    <source>
        <dbReference type="Pfam" id="PF01368"/>
    </source>
</evidence>
<gene>
    <name evidence="9" type="ORF">A1D18_02010</name>
</gene>
<evidence type="ECO:0000256" key="4">
    <source>
        <dbReference type="ARBA" id="ARBA00022801"/>
    </source>
</evidence>
<dbReference type="RefSeq" id="WP_071662161.1">
    <property type="nucleotide sequence ID" value="NZ_LUKY01000031.1"/>
</dbReference>
<dbReference type="NCBIfam" id="TIGR00644">
    <property type="entry name" value="recJ"/>
    <property type="match status" value="1"/>
</dbReference>
<feature type="domain" description="DHHA1" evidence="7">
    <location>
        <begin position="355"/>
        <end position="451"/>
    </location>
</feature>
<dbReference type="InterPro" id="IPR051673">
    <property type="entry name" value="SSDNA_exonuclease_RecJ"/>
</dbReference>
<evidence type="ECO:0000313" key="10">
    <source>
        <dbReference type="Proteomes" id="UP000183924"/>
    </source>
</evidence>
<keyword evidence="10" id="KW-1185">Reference proteome</keyword>
<dbReference type="PANTHER" id="PTHR30255:SF2">
    <property type="entry name" value="SINGLE-STRANDED-DNA-SPECIFIC EXONUCLEASE RECJ"/>
    <property type="match status" value="1"/>
</dbReference>
<dbReference type="GO" id="GO:0003676">
    <property type="term" value="F:nucleic acid binding"/>
    <property type="evidence" value="ECO:0007669"/>
    <property type="project" value="InterPro"/>
</dbReference>
<comment type="similarity">
    <text evidence="1">Belongs to the RecJ family.</text>
</comment>
<dbReference type="EMBL" id="LUKY01000031">
    <property type="protein sequence ID" value="OIZ95501.1"/>
    <property type="molecule type" value="Genomic_DNA"/>
</dbReference>
<keyword evidence="5 9" id="KW-0269">Exonuclease</keyword>
<name>A0A1J8PK51_9COXI</name>
<dbReference type="Gene3D" id="3.90.1640.30">
    <property type="match status" value="1"/>
</dbReference>
<evidence type="ECO:0000313" key="9">
    <source>
        <dbReference type="EMBL" id="OIZ95501.1"/>
    </source>
</evidence>
<dbReference type="InterPro" id="IPR001667">
    <property type="entry name" value="DDH_dom"/>
</dbReference>
<dbReference type="InterPro" id="IPR038763">
    <property type="entry name" value="DHH_sf"/>
</dbReference>
<dbReference type="InterPro" id="IPR041122">
    <property type="entry name" value="RecJ_OB"/>
</dbReference>
<protein>
    <recommendedName>
        <fullName evidence="2">Single-stranded-DNA-specific exonuclease RecJ</fullName>
    </recommendedName>
</protein>
<dbReference type="InterPro" id="IPR003156">
    <property type="entry name" value="DHHA1_dom"/>
</dbReference>
<comment type="caution">
    <text evidence="9">The sequence shown here is derived from an EMBL/GenBank/DDBJ whole genome shotgun (WGS) entry which is preliminary data.</text>
</comment>
<dbReference type="InterPro" id="IPR004610">
    <property type="entry name" value="RecJ"/>
</dbReference>
<dbReference type="Pfam" id="PF02272">
    <property type="entry name" value="DHHA1"/>
    <property type="match status" value="1"/>
</dbReference>
<dbReference type="GO" id="GO:0006281">
    <property type="term" value="P:DNA repair"/>
    <property type="evidence" value="ECO:0007669"/>
    <property type="project" value="InterPro"/>
</dbReference>
<dbReference type="GO" id="GO:0006310">
    <property type="term" value="P:DNA recombination"/>
    <property type="evidence" value="ECO:0007669"/>
    <property type="project" value="InterPro"/>
</dbReference>